<feature type="chain" id="PRO_5009315200" evidence="7">
    <location>
        <begin position="18"/>
        <end position="76"/>
    </location>
</feature>
<dbReference type="Proteomes" id="UP000095281">
    <property type="component" value="Unplaced"/>
</dbReference>
<reference evidence="9" key="1">
    <citation type="submission" date="2016-11" db="UniProtKB">
        <authorList>
            <consortium name="WormBaseParasite"/>
        </authorList>
    </citation>
    <scope>IDENTIFICATION</scope>
</reference>
<keyword evidence="6" id="KW-0527">Neuropeptide</keyword>
<dbReference type="Pfam" id="PF01581">
    <property type="entry name" value="FARP"/>
    <property type="match status" value="1"/>
</dbReference>
<evidence type="ECO:0000313" key="8">
    <source>
        <dbReference type="Proteomes" id="UP000095281"/>
    </source>
</evidence>
<organism evidence="8 9">
    <name type="scientific">Meloidogyne hapla</name>
    <name type="common">Root-knot nematode worm</name>
    <dbReference type="NCBI Taxonomy" id="6305"/>
    <lineage>
        <taxon>Eukaryota</taxon>
        <taxon>Metazoa</taxon>
        <taxon>Ecdysozoa</taxon>
        <taxon>Nematoda</taxon>
        <taxon>Chromadorea</taxon>
        <taxon>Rhabditida</taxon>
        <taxon>Tylenchina</taxon>
        <taxon>Tylenchomorpha</taxon>
        <taxon>Tylenchoidea</taxon>
        <taxon>Meloidogynidae</taxon>
        <taxon>Meloidogyninae</taxon>
        <taxon>Meloidogyne</taxon>
    </lineage>
</organism>
<name>A0A1I8AWY0_MELHA</name>
<keyword evidence="7" id="KW-0732">Signal</keyword>
<feature type="signal peptide" evidence="7">
    <location>
        <begin position="1"/>
        <end position="17"/>
    </location>
</feature>
<evidence type="ECO:0000256" key="7">
    <source>
        <dbReference type="SAM" id="SignalP"/>
    </source>
</evidence>
<keyword evidence="3" id="KW-0964">Secreted</keyword>
<keyword evidence="5" id="KW-0027">Amidation</keyword>
<keyword evidence="4" id="KW-0165">Cleavage on pair of basic residues</keyword>
<evidence type="ECO:0000256" key="6">
    <source>
        <dbReference type="ARBA" id="ARBA00023320"/>
    </source>
</evidence>
<proteinExistence type="inferred from homology"/>
<evidence type="ECO:0000256" key="1">
    <source>
        <dbReference type="ARBA" id="ARBA00004613"/>
    </source>
</evidence>
<evidence type="ECO:0000256" key="2">
    <source>
        <dbReference type="ARBA" id="ARBA00006356"/>
    </source>
</evidence>
<sequence length="76" mass="8942">MFSFWVFSLFFITSVSTFSPVRQIKKEIFIPFEEKRSSPSSYDFVRFGRNSFKIDGKTNKKSNGNNGNTYDYIRFG</sequence>
<evidence type="ECO:0000256" key="4">
    <source>
        <dbReference type="ARBA" id="ARBA00022685"/>
    </source>
</evidence>
<dbReference type="AlphaFoldDB" id="A0A1I8AWY0"/>
<comment type="similarity">
    <text evidence="2">Belongs to the FARP (FMRFamide related peptide) family.</text>
</comment>
<dbReference type="GO" id="GO:0007218">
    <property type="term" value="P:neuropeptide signaling pathway"/>
    <property type="evidence" value="ECO:0007669"/>
    <property type="project" value="UniProtKB-KW"/>
</dbReference>
<accession>A0A1I8AWY0</accession>
<dbReference type="GO" id="GO:0005576">
    <property type="term" value="C:extracellular region"/>
    <property type="evidence" value="ECO:0007669"/>
    <property type="project" value="UniProtKB-SubCell"/>
</dbReference>
<dbReference type="WBParaSite" id="MhA1_Contig1000.frz3.gene7">
    <property type="protein sequence ID" value="MhA1_Contig1000.frz3.gene7"/>
    <property type="gene ID" value="MhA1_Contig1000.frz3.gene7"/>
</dbReference>
<comment type="subcellular location">
    <subcellularLocation>
        <location evidence="1">Secreted</location>
    </subcellularLocation>
</comment>
<keyword evidence="8" id="KW-1185">Reference proteome</keyword>
<protein>
    <submittedName>
        <fullName evidence="9">Uncharacterized protein</fullName>
    </submittedName>
</protein>
<evidence type="ECO:0000313" key="9">
    <source>
        <dbReference type="WBParaSite" id="MhA1_Contig1000.frz3.gene7"/>
    </source>
</evidence>
<dbReference type="InterPro" id="IPR002544">
    <property type="entry name" value="FMRFamid-related_peptide-like"/>
</dbReference>
<evidence type="ECO:0000256" key="5">
    <source>
        <dbReference type="ARBA" id="ARBA00022815"/>
    </source>
</evidence>
<evidence type="ECO:0000256" key="3">
    <source>
        <dbReference type="ARBA" id="ARBA00022525"/>
    </source>
</evidence>